<reference evidence="2 3" key="1">
    <citation type="submission" date="2019-03" db="EMBL/GenBank/DDBJ databases">
        <title>Draft genome sequence of Xylaria hypoxylon DSM 108379, a ubiquitous saprotrophic-parasitic fungi on hardwood.</title>
        <authorList>
            <person name="Buettner E."/>
            <person name="Leonhardt S."/>
            <person name="Gebauer A.M."/>
            <person name="Liers C."/>
            <person name="Hofrichter M."/>
            <person name="Kellner H."/>
        </authorList>
    </citation>
    <scope>NUCLEOTIDE SEQUENCE [LARGE SCALE GENOMIC DNA]</scope>
    <source>
        <strain evidence="2 3">DSM 108379</strain>
    </source>
</reference>
<protein>
    <submittedName>
        <fullName evidence="2">Uncharacterized protein</fullName>
    </submittedName>
</protein>
<evidence type="ECO:0000256" key="1">
    <source>
        <dbReference type="SAM" id="MobiDB-lite"/>
    </source>
</evidence>
<dbReference type="OrthoDB" id="4709576at2759"/>
<gene>
    <name evidence="2" type="ORF">E0Z10_g10226</name>
</gene>
<organism evidence="2 3">
    <name type="scientific">Xylaria hypoxylon</name>
    <dbReference type="NCBI Taxonomy" id="37992"/>
    <lineage>
        <taxon>Eukaryota</taxon>
        <taxon>Fungi</taxon>
        <taxon>Dikarya</taxon>
        <taxon>Ascomycota</taxon>
        <taxon>Pezizomycotina</taxon>
        <taxon>Sordariomycetes</taxon>
        <taxon>Xylariomycetidae</taxon>
        <taxon>Xylariales</taxon>
        <taxon>Xylariaceae</taxon>
        <taxon>Xylaria</taxon>
    </lineage>
</organism>
<keyword evidence="3" id="KW-1185">Reference proteome</keyword>
<evidence type="ECO:0000313" key="2">
    <source>
        <dbReference type="EMBL" id="TGJ78537.1"/>
    </source>
</evidence>
<accession>A0A4Z0Y6R4</accession>
<comment type="caution">
    <text evidence="2">The sequence shown here is derived from an EMBL/GenBank/DDBJ whole genome shotgun (WGS) entry which is preliminary data.</text>
</comment>
<dbReference type="Proteomes" id="UP000297716">
    <property type="component" value="Unassembled WGS sequence"/>
</dbReference>
<dbReference type="AlphaFoldDB" id="A0A4Z0Y6R4"/>
<sequence>MVVSIANICWVPSHEATNGDLYTIIGDPGRHGYQISRLPAIVQNLGIPRQAKFGFLPTSLSGFKKLEPRRQQELFDHQYLNMKRGSKRCPRLGHLNLYGPGQRQRSHTVTDEGSELPDFCQDSFPSSEKERTCPLLQDRFRSIQEPVPEDHNHRHCVTGGNHLTIVDFTSANFEHQAASTNTGVNYTVAADETEIELGDHADNESLYSELGLLAGQPWFLEDQAKQTWSNLDIPMPYPESRQNSPVIGFFPDTHDDQDSTDLLGPVLDSTADQETGWIQPVIDSHFLITTPEPREMRR</sequence>
<dbReference type="STRING" id="37992.A0A4Z0Y6R4"/>
<name>A0A4Z0Y6R4_9PEZI</name>
<evidence type="ECO:0000313" key="3">
    <source>
        <dbReference type="Proteomes" id="UP000297716"/>
    </source>
</evidence>
<dbReference type="EMBL" id="SKBN01000379">
    <property type="protein sequence ID" value="TGJ78537.1"/>
    <property type="molecule type" value="Genomic_DNA"/>
</dbReference>
<feature type="region of interest" description="Disordered" evidence="1">
    <location>
        <begin position="100"/>
        <end position="125"/>
    </location>
</feature>
<proteinExistence type="predicted"/>